<sequence length="68" mass="8195">MPYQSESKHHKLDNDWAEETRDDSETPMTKTNFHWLPTYRKGKLVDDPNSQLFSEQILTRIRRILADY</sequence>
<dbReference type="Proteomes" id="UP000321570">
    <property type="component" value="Unassembled WGS sequence"/>
</dbReference>
<name>A0A564YVL2_HYMDI</name>
<evidence type="ECO:0000313" key="3">
    <source>
        <dbReference type="Proteomes" id="UP000321570"/>
    </source>
</evidence>
<accession>A0A564YVL2</accession>
<evidence type="ECO:0000313" key="2">
    <source>
        <dbReference type="EMBL" id="VUZ50718.1"/>
    </source>
</evidence>
<organism evidence="2 3">
    <name type="scientific">Hymenolepis diminuta</name>
    <name type="common">Rat tapeworm</name>
    <dbReference type="NCBI Taxonomy" id="6216"/>
    <lineage>
        <taxon>Eukaryota</taxon>
        <taxon>Metazoa</taxon>
        <taxon>Spiralia</taxon>
        <taxon>Lophotrochozoa</taxon>
        <taxon>Platyhelminthes</taxon>
        <taxon>Cestoda</taxon>
        <taxon>Eucestoda</taxon>
        <taxon>Cyclophyllidea</taxon>
        <taxon>Hymenolepididae</taxon>
        <taxon>Hymenolepis</taxon>
    </lineage>
</organism>
<proteinExistence type="predicted"/>
<keyword evidence="3" id="KW-1185">Reference proteome</keyword>
<evidence type="ECO:0000256" key="1">
    <source>
        <dbReference type="SAM" id="MobiDB-lite"/>
    </source>
</evidence>
<gene>
    <name evidence="2" type="ORF">WMSIL1_LOCUS9575</name>
</gene>
<feature type="region of interest" description="Disordered" evidence="1">
    <location>
        <begin position="1"/>
        <end position="29"/>
    </location>
</feature>
<protein>
    <submittedName>
        <fullName evidence="2">Uncharacterized protein</fullName>
    </submittedName>
</protein>
<dbReference type="EMBL" id="CABIJS010000388">
    <property type="protein sequence ID" value="VUZ50718.1"/>
    <property type="molecule type" value="Genomic_DNA"/>
</dbReference>
<dbReference type="AlphaFoldDB" id="A0A564YVL2"/>
<reference evidence="2 3" key="1">
    <citation type="submission" date="2019-07" db="EMBL/GenBank/DDBJ databases">
        <authorList>
            <person name="Jastrzebski P J."/>
            <person name="Paukszto L."/>
            <person name="Jastrzebski P J."/>
        </authorList>
    </citation>
    <scope>NUCLEOTIDE SEQUENCE [LARGE SCALE GENOMIC DNA]</scope>
    <source>
        <strain evidence="2 3">WMS-il1</strain>
    </source>
</reference>